<sequence>MLEKTFSTFLALSMLLHQQYREMRFKKYSKLISDLLIVEQHNDLQMKNHESQFTGSMPFPEVNTTNFHQSKRGKGRDLSHGHGRGQGRNFNHGDRLALNNKLTTSSVKRRMKSMKWCGRKNQTTNVINVVKKGIDHVPIVRDTWLSCIKLP</sequence>
<protein>
    <submittedName>
        <fullName evidence="2">Uncharacterized protein</fullName>
    </submittedName>
</protein>
<feature type="region of interest" description="Disordered" evidence="1">
    <location>
        <begin position="54"/>
        <end position="94"/>
    </location>
</feature>
<keyword evidence="3" id="KW-1185">Reference proteome</keyword>
<dbReference type="Proteomes" id="UP001311915">
    <property type="component" value="Unassembled WGS sequence"/>
</dbReference>
<name>A0AAV9K0J5_9SOLN</name>
<reference evidence="2 3" key="1">
    <citation type="submission" date="2023-10" db="EMBL/GenBank/DDBJ databases">
        <title>Genome-Wide Identification Analysis in wild type Solanum Pinnatisectum Reveals Some Genes Defensing Phytophthora Infestans.</title>
        <authorList>
            <person name="Sun C."/>
        </authorList>
    </citation>
    <scope>NUCLEOTIDE SEQUENCE [LARGE SCALE GENOMIC DNA]</scope>
    <source>
        <strain evidence="2">LQN</strain>
        <tissue evidence="2">Leaf</tissue>
    </source>
</reference>
<comment type="caution">
    <text evidence="2">The sequence shown here is derived from an EMBL/GenBank/DDBJ whole genome shotgun (WGS) entry which is preliminary data.</text>
</comment>
<dbReference type="PANTHER" id="PTHR33325">
    <property type="entry name" value="ZINC FINGER, CCHC-TYPE-RELATED"/>
    <property type="match status" value="1"/>
</dbReference>
<evidence type="ECO:0000256" key="1">
    <source>
        <dbReference type="SAM" id="MobiDB-lite"/>
    </source>
</evidence>
<evidence type="ECO:0000313" key="2">
    <source>
        <dbReference type="EMBL" id="KAK4706219.1"/>
    </source>
</evidence>
<dbReference type="EMBL" id="JAWPEI010000127">
    <property type="protein sequence ID" value="KAK4706219.1"/>
    <property type="molecule type" value="Genomic_DNA"/>
</dbReference>
<gene>
    <name evidence="2" type="ORF">R3W88_034221</name>
</gene>
<organism evidence="2 3">
    <name type="scientific">Solanum pinnatisectum</name>
    <name type="common">tansyleaf nightshade</name>
    <dbReference type="NCBI Taxonomy" id="50273"/>
    <lineage>
        <taxon>Eukaryota</taxon>
        <taxon>Viridiplantae</taxon>
        <taxon>Streptophyta</taxon>
        <taxon>Embryophyta</taxon>
        <taxon>Tracheophyta</taxon>
        <taxon>Spermatophyta</taxon>
        <taxon>Magnoliopsida</taxon>
        <taxon>eudicotyledons</taxon>
        <taxon>Gunneridae</taxon>
        <taxon>Pentapetalae</taxon>
        <taxon>asterids</taxon>
        <taxon>lamiids</taxon>
        <taxon>Solanales</taxon>
        <taxon>Solanaceae</taxon>
        <taxon>Solanoideae</taxon>
        <taxon>Solaneae</taxon>
        <taxon>Solanum</taxon>
    </lineage>
</organism>
<accession>A0AAV9K0J5</accession>
<dbReference type="AlphaFoldDB" id="A0AAV9K0J5"/>
<evidence type="ECO:0000313" key="3">
    <source>
        <dbReference type="Proteomes" id="UP001311915"/>
    </source>
</evidence>
<proteinExistence type="predicted"/>
<dbReference type="PANTHER" id="PTHR33325:SF11">
    <property type="entry name" value="COLD SHOCK DOMAIN-CONTAINING PROTEIN 4-LIKE"/>
    <property type="match status" value="1"/>
</dbReference>